<reference evidence="3 4" key="1">
    <citation type="submission" date="2019-06" db="EMBL/GenBank/DDBJ databases">
        <title>Taxogenomics and systematics of the genus Pantoea.</title>
        <authorList>
            <person name="Tambong J.T."/>
        </authorList>
    </citation>
    <scope>NUCLEOTIDE SEQUENCE [LARGE SCALE GENOMIC DNA]</scope>
    <source>
        <strain evidence="3 4">LMG 24200</strain>
    </source>
</reference>
<feature type="domain" description="Solute-binding protein family 5" evidence="1">
    <location>
        <begin position="162"/>
        <end position="301"/>
    </location>
</feature>
<protein>
    <submittedName>
        <fullName evidence="3">SgrR family transcriptional regulator</fullName>
    </submittedName>
</protein>
<dbReference type="InterPro" id="IPR025370">
    <property type="entry name" value="SgrR_HTH_N"/>
</dbReference>
<dbReference type="InterPro" id="IPR039424">
    <property type="entry name" value="SBP_5"/>
</dbReference>
<comment type="caution">
    <text evidence="3">The sequence shown here is derived from an EMBL/GenBank/DDBJ whole genome shotgun (WGS) entry which is preliminary data.</text>
</comment>
<dbReference type="AlphaFoldDB" id="A0A506Q318"/>
<dbReference type="PANTHER" id="PTHR30290">
    <property type="entry name" value="PERIPLASMIC BINDING COMPONENT OF ABC TRANSPORTER"/>
    <property type="match status" value="1"/>
</dbReference>
<dbReference type="OrthoDB" id="5894719at2"/>
<accession>A0A506Q318</accession>
<gene>
    <name evidence="3" type="ORF">FJW01_11780</name>
</gene>
<evidence type="ECO:0000259" key="2">
    <source>
        <dbReference type="Pfam" id="PF12793"/>
    </source>
</evidence>
<evidence type="ECO:0000313" key="3">
    <source>
        <dbReference type="EMBL" id="TPV40394.1"/>
    </source>
</evidence>
<dbReference type="Gene3D" id="3.40.190.10">
    <property type="entry name" value="Periplasmic binding protein-like II"/>
    <property type="match status" value="1"/>
</dbReference>
<dbReference type="Proteomes" id="UP000317747">
    <property type="component" value="Unassembled WGS sequence"/>
</dbReference>
<keyword evidence="4" id="KW-1185">Reference proteome</keyword>
<dbReference type="GO" id="GO:0015833">
    <property type="term" value="P:peptide transport"/>
    <property type="evidence" value="ECO:0007669"/>
    <property type="project" value="TreeGrafter"/>
</dbReference>
<dbReference type="RefSeq" id="WP_128084894.1">
    <property type="nucleotide sequence ID" value="NZ_CP071405.1"/>
</dbReference>
<dbReference type="SUPFAM" id="SSF53850">
    <property type="entry name" value="Periplasmic binding protein-like II"/>
    <property type="match status" value="1"/>
</dbReference>
<name>A0A506Q318_9GAMM</name>
<dbReference type="GO" id="GO:1904680">
    <property type="term" value="F:peptide transmembrane transporter activity"/>
    <property type="evidence" value="ECO:0007669"/>
    <property type="project" value="TreeGrafter"/>
</dbReference>
<proteinExistence type="predicted"/>
<dbReference type="InterPro" id="IPR000914">
    <property type="entry name" value="SBP_5_dom"/>
</dbReference>
<evidence type="ECO:0000259" key="1">
    <source>
        <dbReference type="Pfam" id="PF00496"/>
    </source>
</evidence>
<dbReference type="Pfam" id="PF00496">
    <property type="entry name" value="SBP_bac_5"/>
    <property type="match status" value="1"/>
</dbReference>
<dbReference type="Pfam" id="PF12793">
    <property type="entry name" value="SgrR_N"/>
    <property type="match status" value="1"/>
</dbReference>
<sequence>MRQLNRLNQFQRLWQQSQGAPQQTCVAEMARHCICSERHLRTLLSQWQHAGWLSWQGEPGRGKQGQLRFLRTPEQLRQQLLQRQLEAGEAADALQLLDLPPERLINMLRPLMGGQWQNDTPVLRIPYYRPMESTDPRQIAGRAEQHLVRQIYSGLTRFEQDEPVGDLAHHWQHDETACHWLFWLRPQLMWHNDEPVQAGQLVTQFRQLGQDPRVSQLLAEVGSVDAPHPLAVRFTLRQPDFWLPHRLAHLLCLLPHPTEPAIGSGPWKLRHFRPELVRIDSHARWHLQQPLLQAVEYWITPQLFDPSLGSSCRHPVQIAIGEPAALRTLQPVSSSISLGFCYLVCRPRAGFTADQARRLFQLIQQSGIVGRLPLDEGLITPSRELLPGWGVPQFDDAPVDLPATLTLHYQLPVELHEMSQALVTLLDAHGCALTVVFHPVKNWHTLAPPDEADIVMGDRLIGDAPIFTLASWLQIDPLWRPLWSTAQGEAVAAQLEAIRQIADGEARSRALHQLYDGLMHGGILLPLFNYRYQIHAPPGVEGIELNTLGWFDFSRAWIPPPVDPPAAVQRGTEALP</sequence>
<dbReference type="EMBL" id="VHJA01000060">
    <property type="protein sequence ID" value="TPV40394.1"/>
    <property type="molecule type" value="Genomic_DNA"/>
</dbReference>
<feature type="domain" description="Transcriptional regulator SgrR N-terminal HTH" evidence="2">
    <location>
        <begin position="7"/>
        <end position="119"/>
    </location>
</feature>
<dbReference type="PANTHER" id="PTHR30290:SF19">
    <property type="entry name" value="ABC TRANSPORTER PERIPLASMIC BINDING PROTEIN"/>
    <property type="match status" value="1"/>
</dbReference>
<evidence type="ECO:0000313" key="4">
    <source>
        <dbReference type="Proteomes" id="UP000317747"/>
    </source>
</evidence>
<organism evidence="3 4">
    <name type="scientific">Pantoea deleyi</name>
    <dbReference type="NCBI Taxonomy" id="470932"/>
    <lineage>
        <taxon>Bacteria</taxon>
        <taxon>Pseudomonadati</taxon>
        <taxon>Pseudomonadota</taxon>
        <taxon>Gammaproteobacteria</taxon>
        <taxon>Enterobacterales</taxon>
        <taxon>Erwiniaceae</taxon>
        <taxon>Pantoea</taxon>
    </lineage>
</organism>